<dbReference type="AlphaFoldDB" id="A0A516PWR1"/>
<protein>
    <submittedName>
        <fullName evidence="4">Gfo/Idh/MocA family oxidoreductase</fullName>
    </submittedName>
</protein>
<dbReference type="Gene3D" id="3.30.360.10">
    <property type="entry name" value="Dihydrodipicolinate Reductase, domain 2"/>
    <property type="match status" value="1"/>
</dbReference>
<dbReference type="SUPFAM" id="SSF51735">
    <property type="entry name" value="NAD(P)-binding Rossmann-fold domains"/>
    <property type="match status" value="1"/>
</dbReference>
<dbReference type="Proteomes" id="UP000319263">
    <property type="component" value="Chromosome"/>
</dbReference>
<evidence type="ECO:0000313" key="4">
    <source>
        <dbReference type="EMBL" id="QDP95381.1"/>
    </source>
</evidence>
<dbReference type="GO" id="GO:0016491">
    <property type="term" value="F:oxidoreductase activity"/>
    <property type="evidence" value="ECO:0007669"/>
    <property type="project" value="UniProtKB-KW"/>
</dbReference>
<accession>A0A516PWR1</accession>
<dbReference type="PANTHER" id="PTHR43708">
    <property type="entry name" value="CONSERVED EXPRESSED OXIDOREDUCTASE (EUROFUNG)"/>
    <property type="match status" value="1"/>
</dbReference>
<evidence type="ECO:0000313" key="5">
    <source>
        <dbReference type="Proteomes" id="UP000319263"/>
    </source>
</evidence>
<dbReference type="InterPro" id="IPR051317">
    <property type="entry name" value="Gfo/Idh/MocA_oxidoreduct"/>
</dbReference>
<organism evidence="4 5">
    <name type="scientific">Microlunatus elymi</name>
    <dbReference type="NCBI Taxonomy" id="2596828"/>
    <lineage>
        <taxon>Bacteria</taxon>
        <taxon>Bacillati</taxon>
        <taxon>Actinomycetota</taxon>
        <taxon>Actinomycetes</taxon>
        <taxon>Propionibacteriales</taxon>
        <taxon>Propionibacteriaceae</taxon>
        <taxon>Microlunatus</taxon>
    </lineage>
</organism>
<proteinExistence type="inferred from homology"/>
<dbReference type="EMBL" id="CP041692">
    <property type="protein sequence ID" value="QDP95381.1"/>
    <property type="molecule type" value="Genomic_DNA"/>
</dbReference>
<sequence>MSTTEGNLMIRVGIVGTNTSHAGVYAGLINGSEQNAPVSPDARVVGVWSSGRPGLSGDHHGGPTLAEQFRIDSVVEDPSELIGAIDLAVVLDDFQGGALHAELARPFLEAGVATYVDKPMTLSVQDAVDLFALAGRTGAPLMSCSALRFAAELETLRSDAVGPVRLISAVGPGDWFNYGVHTVESLVALQGAGAQSVQQIHGEGRDVTVITGADGPRAVVTTLRDAPTSFQLTAHGSAGTAQTEVSDYAGFYGNTIKAAIAMSASGQSPIEARESLEVLGILAAGERSAASGEPVLLADVAAEAVR</sequence>
<dbReference type="Gene3D" id="3.40.50.720">
    <property type="entry name" value="NAD(P)-binding Rossmann-like Domain"/>
    <property type="match status" value="1"/>
</dbReference>
<dbReference type="KEGG" id="mik:FOE78_05140"/>
<dbReference type="RefSeq" id="WP_143985354.1">
    <property type="nucleotide sequence ID" value="NZ_CP041692.1"/>
</dbReference>
<comment type="similarity">
    <text evidence="1">Belongs to the Gfo/Idh/MocA family.</text>
</comment>
<dbReference type="PANTHER" id="PTHR43708:SF5">
    <property type="entry name" value="CONSERVED EXPRESSED OXIDOREDUCTASE (EUROFUNG)-RELATED"/>
    <property type="match status" value="1"/>
</dbReference>
<dbReference type="GO" id="GO:0000166">
    <property type="term" value="F:nucleotide binding"/>
    <property type="evidence" value="ECO:0007669"/>
    <property type="project" value="InterPro"/>
</dbReference>
<evidence type="ECO:0000256" key="2">
    <source>
        <dbReference type="ARBA" id="ARBA00023002"/>
    </source>
</evidence>
<feature type="domain" description="Gfo/Idh/MocA-like oxidoreductase N-terminal" evidence="3">
    <location>
        <begin position="10"/>
        <end position="142"/>
    </location>
</feature>
<dbReference type="Pfam" id="PF01408">
    <property type="entry name" value="GFO_IDH_MocA"/>
    <property type="match status" value="1"/>
</dbReference>
<reference evidence="4 5" key="1">
    <citation type="submission" date="2019-07" db="EMBL/GenBank/DDBJ databases">
        <title>Microlunatus dokdonensis sp. nov. isolated from the rhizospheric soil of the wild plant Elymus tsukushiensis.</title>
        <authorList>
            <person name="Ghim S.-Y."/>
            <person name="Hwang Y.-J."/>
            <person name="Son J.-S."/>
            <person name="Shin J.-H."/>
        </authorList>
    </citation>
    <scope>NUCLEOTIDE SEQUENCE [LARGE SCALE GENOMIC DNA]</scope>
    <source>
        <strain evidence="4 5">KUDC0627</strain>
    </source>
</reference>
<dbReference type="OrthoDB" id="256869at2"/>
<evidence type="ECO:0000256" key="1">
    <source>
        <dbReference type="ARBA" id="ARBA00010928"/>
    </source>
</evidence>
<gene>
    <name evidence="4" type="ORF">FOE78_05140</name>
</gene>
<evidence type="ECO:0000259" key="3">
    <source>
        <dbReference type="Pfam" id="PF01408"/>
    </source>
</evidence>
<keyword evidence="2" id="KW-0560">Oxidoreductase</keyword>
<dbReference type="InterPro" id="IPR000683">
    <property type="entry name" value="Gfo/Idh/MocA-like_OxRdtase_N"/>
</dbReference>
<name>A0A516PWR1_9ACTN</name>
<dbReference type="InterPro" id="IPR036291">
    <property type="entry name" value="NAD(P)-bd_dom_sf"/>
</dbReference>
<keyword evidence="5" id="KW-1185">Reference proteome</keyword>